<evidence type="ECO:0000313" key="3">
    <source>
        <dbReference type="Proteomes" id="UP000199664"/>
    </source>
</evidence>
<evidence type="ECO:0000313" key="2">
    <source>
        <dbReference type="EMBL" id="SEM46734.1"/>
    </source>
</evidence>
<dbReference type="OrthoDB" id="8162956at2"/>
<proteinExistence type="predicted"/>
<organism evidence="2 3">
    <name type="scientific">Bosea lupini</name>
    <dbReference type="NCBI Taxonomy" id="1036779"/>
    <lineage>
        <taxon>Bacteria</taxon>
        <taxon>Pseudomonadati</taxon>
        <taxon>Pseudomonadota</taxon>
        <taxon>Alphaproteobacteria</taxon>
        <taxon>Hyphomicrobiales</taxon>
        <taxon>Boseaceae</taxon>
        <taxon>Bosea</taxon>
    </lineage>
</organism>
<dbReference type="Pfam" id="PF21834">
    <property type="entry name" value="DUF6894"/>
    <property type="match status" value="1"/>
</dbReference>
<dbReference type="AlphaFoldDB" id="A0A1H7YLM3"/>
<accession>A0A1H7YLM3</accession>
<keyword evidence="3" id="KW-1185">Reference proteome</keyword>
<dbReference type="EMBL" id="FOAN01000012">
    <property type="protein sequence ID" value="SEM46734.1"/>
    <property type="molecule type" value="Genomic_DNA"/>
</dbReference>
<protein>
    <recommendedName>
        <fullName evidence="1">DUF6894 domain-containing protein</fullName>
    </recommendedName>
</protein>
<dbReference type="InterPro" id="IPR054189">
    <property type="entry name" value="DUF6894"/>
</dbReference>
<feature type="domain" description="DUF6894" evidence="1">
    <location>
        <begin position="20"/>
        <end position="68"/>
    </location>
</feature>
<gene>
    <name evidence="2" type="ORF">SAMN04515666_11217</name>
</gene>
<dbReference type="Proteomes" id="UP000199664">
    <property type="component" value="Unassembled WGS sequence"/>
</dbReference>
<evidence type="ECO:0000259" key="1">
    <source>
        <dbReference type="Pfam" id="PF21834"/>
    </source>
</evidence>
<reference evidence="3" key="1">
    <citation type="submission" date="2016-10" db="EMBL/GenBank/DDBJ databases">
        <authorList>
            <person name="Varghese N."/>
            <person name="Submissions S."/>
        </authorList>
    </citation>
    <scope>NUCLEOTIDE SEQUENCE [LARGE SCALE GENOMIC DNA]</scope>
    <source>
        <strain evidence="3">LMG 26383,CCUG 61248,R- 45681</strain>
    </source>
</reference>
<name>A0A1H7YLM3_9HYPH</name>
<sequence length="95" mass="9995">MPTYNVRMDVGEGPDQGELIDFADADAACHDAQVAMAEAAKETVPGTDKAHLAVEIDDMDGATVFRGEMDFTGRKGCVADPIDEAAAQSPIGPRE</sequence>
<dbReference type="RefSeq" id="WP_091841843.1">
    <property type="nucleotide sequence ID" value="NZ_FOAN01000012.1"/>
</dbReference>